<proteinExistence type="predicted"/>
<dbReference type="OrthoDB" id="2444449at2759"/>
<dbReference type="AlphaFoldDB" id="A0A9N9CZX6"/>
<dbReference type="Proteomes" id="UP000789706">
    <property type="component" value="Unassembled WGS sequence"/>
</dbReference>
<name>A0A9N9CZX6_9GLOM</name>
<keyword evidence="2" id="KW-1185">Reference proteome</keyword>
<accession>A0A9N9CZX6</accession>
<reference evidence="1" key="1">
    <citation type="submission" date="2021-06" db="EMBL/GenBank/DDBJ databases">
        <authorList>
            <person name="Kallberg Y."/>
            <person name="Tangrot J."/>
            <person name="Rosling A."/>
        </authorList>
    </citation>
    <scope>NUCLEOTIDE SEQUENCE</scope>
    <source>
        <strain evidence="1">AZ414A</strain>
    </source>
</reference>
<protein>
    <submittedName>
        <fullName evidence="1">4401_t:CDS:1</fullName>
    </submittedName>
</protein>
<sequence length="101" mass="11746">MSKCGTHEPYVGYNAIRDWKELDNGWALKFLREAEKLGQENFTNLKTKNNVRARLKRFAYKVIFYNTPQQIPEEVDTQESVLCGVCLDEIDPQILKPITIL</sequence>
<evidence type="ECO:0000313" key="1">
    <source>
        <dbReference type="EMBL" id="CAG8617294.1"/>
    </source>
</evidence>
<feature type="non-terminal residue" evidence="1">
    <location>
        <position position="101"/>
    </location>
</feature>
<organism evidence="1 2">
    <name type="scientific">Diversispora eburnea</name>
    <dbReference type="NCBI Taxonomy" id="1213867"/>
    <lineage>
        <taxon>Eukaryota</taxon>
        <taxon>Fungi</taxon>
        <taxon>Fungi incertae sedis</taxon>
        <taxon>Mucoromycota</taxon>
        <taxon>Glomeromycotina</taxon>
        <taxon>Glomeromycetes</taxon>
        <taxon>Diversisporales</taxon>
        <taxon>Diversisporaceae</taxon>
        <taxon>Diversispora</taxon>
    </lineage>
</organism>
<dbReference type="EMBL" id="CAJVPK010002715">
    <property type="protein sequence ID" value="CAG8617294.1"/>
    <property type="molecule type" value="Genomic_DNA"/>
</dbReference>
<evidence type="ECO:0000313" key="2">
    <source>
        <dbReference type="Proteomes" id="UP000789706"/>
    </source>
</evidence>
<comment type="caution">
    <text evidence="1">The sequence shown here is derived from an EMBL/GenBank/DDBJ whole genome shotgun (WGS) entry which is preliminary data.</text>
</comment>
<gene>
    <name evidence="1" type="ORF">DEBURN_LOCUS10222</name>
</gene>